<keyword evidence="3" id="KW-0255">Endonuclease</keyword>
<proteinExistence type="predicted"/>
<dbReference type="Pfam" id="PF03372">
    <property type="entry name" value="Exo_endo_phos"/>
    <property type="match status" value="1"/>
</dbReference>
<organism evidence="3 4">
    <name type="scientific">Inquilinus ginsengisoli</name>
    <dbReference type="NCBI Taxonomy" id="363840"/>
    <lineage>
        <taxon>Bacteria</taxon>
        <taxon>Pseudomonadati</taxon>
        <taxon>Pseudomonadota</taxon>
        <taxon>Alphaproteobacteria</taxon>
        <taxon>Rhodospirillales</taxon>
        <taxon>Rhodospirillaceae</taxon>
        <taxon>Inquilinus</taxon>
    </lineage>
</organism>
<evidence type="ECO:0000256" key="1">
    <source>
        <dbReference type="SAM" id="MobiDB-lite"/>
    </source>
</evidence>
<dbReference type="PANTHER" id="PTHR14859:SF1">
    <property type="entry name" value="PGAP2-INTERACTING PROTEIN"/>
    <property type="match status" value="1"/>
</dbReference>
<dbReference type="InterPro" id="IPR036691">
    <property type="entry name" value="Endo/exonu/phosph_ase_sf"/>
</dbReference>
<dbReference type="RefSeq" id="WP_309795483.1">
    <property type="nucleotide sequence ID" value="NZ_JAVDPW010000005.1"/>
</dbReference>
<dbReference type="SUPFAM" id="SSF56219">
    <property type="entry name" value="DNase I-like"/>
    <property type="match status" value="1"/>
</dbReference>
<dbReference type="GO" id="GO:0004519">
    <property type="term" value="F:endonuclease activity"/>
    <property type="evidence" value="ECO:0007669"/>
    <property type="project" value="UniProtKB-KW"/>
</dbReference>
<dbReference type="InterPro" id="IPR051916">
    <property type="entry name" value="GPI-anchor_lipid_remodeler"/>
</dbReference>
<sequence>MTFDTAPIRLLTWNIHAGIGPDGRYDLDRIIALIRRHAPDIIALQEVDSRGRDATSPFALLATALGSHAAEARTIVAPDGHYGHLLISRWPLSATRLHDLSLLGEEPRCAIETIVSTPGAALHVTAVHLGLKLSERRRQAEMLARIANSPAETSVMLGDFNDWTWRGAVRKGLAQVLPARTPQRTFPARWPLLTLDRVYCRPHAALIRSWADPDGRHASDHLPLIAEIRLAPILQAPPDPPIGTDDLPENRPIRASRSRQEL</sequence>
<feature type="region of interest" description="Disordered" evidence="1">
    <location>
        <begin position="235"/>
        <end position="262"/>
    </location>
</feature>
<keyword evidence="3" id="KW-0540">Nuclease</keyword>
<dbReference type="Proteomes" id="UP001262410">
    <property type="component" value="Unassembled WGS sequence"/>
</dbReference>
<evidence type="ECO:0000259" key="2">
    <source>
        <dbReference type="Pfam" id="PF03372"/>
    </source>
</evidence>
<comment type="caution">
    <text evidence="3">The sequence shown here is derived from an EMBL/GenBank/DDBJ whole genome shotgun (WGS) entry which is preliminary data.</text>
</comment>
<keyword evidence="3" id="KW-0378">Hydrolase</keyword>
<dbReference type="InterPro" id="IPR005135">
    <property type="entry name" value="Endo/exonuclease/phosphatase"/>
</dbReference>
<name>A0ABU1JQ90_9PROT</name>
<dbReference type="EMBL" id="JAVDPW010000005">
    <property type="protein sequence ID" value="MDR6290786.1"/>
    <property type="molecule type" value="Genomic_DNA"/>
</dbReference>
<keyword evidence="4" id="KW-1185">Reference proteome</keyword>
<dbReference type="PANTHER" id="PTHR14859">
    <property type="entry name" value="CALCOFLUOR WHITE HYPERSENSITIVE PROTEIN PRECURSOR"/>
    <property type="match status" value="1"/>
</dbReference>
<evidence type="ECO:0000313" key="4">
    <source>
        <dbReference type="Proteomes" id="UP001262410"/>
    </source>
</evidence>
<gene>
    <name evidence="3" type="ORF">E9232_003312</name>
</gene>
<reference evidence="3 4" key="1">
    <citation type="submission" date="2023-07" db="EMBL/GenBank/DDBJ databases">
        <title>Sorghum-associated microbial communities from plants grown in Nebraska, USA.</title>
        <authorList>
            <person name="Schachtman D."/>
        </authorList>
    </citation>
    <scope>NUCLEOTIDE SEQUENCE [LARGE SCALE GENOMIC DNA]</scope>
    <source>
        <strain evidence="3 4">584</strain>
    </source>
</reference>
<feature type="domain" description="Endonuclease/exonuclease/phosphatase" evidence="2">
    <location>
        <begin position="11"/>
        <end position="221"/>
    </location>
</feature>
<evidence type="ECO:0000313" key="3">
    <source>
        <dbReference type="EMBL" id="MDR6290786.1"/>
    </source>
</evidence>
<dbReference type="Gene3D" id="3.60.10.10">
    <property type="entry name" value="Endonuclease/exonuclease/phosphatase"/>
    <property type="match status" value="1"/>
</dbReference>
<feature type="compositionally biased region" description="Basic and acidic residues" evidence="1">
    <location>
        <begin position="248"/>
        <end position="262"/>
    </location>
</feature>
<accession>A0ABU1JQ90</accession>
<protein>
    <submittedName>
        <fullName evidence="3">Endonuclease/exonuclease/phosphatase family metal-dependent hydrolase</fullName>
    </submittedName>
</protein>
<dbReference type="GO" id="GO:0016787">
    <property type="term" value="F:hydrolase activity"/>
    <property type="evidence" value="ECO:0007669"/>
    <property type="project" value="UniProtKB-KW"/>
</dbReference>